<sequence length="159" mass="17485">MMTTDAMHLWTLITAALETRSCQSSSQKSLHNDACTTGGELWVQPHRTGIMISGPTNYRKPDFSRQHGCIKHKHLASFTEQSAGQLFPSSQALVILNSRQGRGRAAISHSNWWAGGRSRLRGVFSGDDYSGMRPQGTHTPEINPATRSTVLSAHLNQDV</sequence>
<protein>
    <submittedName>
        <fullName evidence="1">Uncharacterized protein</fullName>
    </submittedName>
</protein>
<accession>A0A1E1L8W2</accession>
<gene>
    <name evidence="1" type="ORF">RCO7_14894</name>
</gene>
<dbReference type="EMBL" id="FJUW01000040">
    <property type="protein sequence ID" value="CZT06956.1"/>
    <property type="molecule type" value="Genomic_DNA"/>
</dbReference>
<organism evidence="1 2">
    <name type="scientific">Rhynchosporium graminicola</name>
    <dbReference type="NCBI Taxonomy" id="2792576"/>
    <lineage>
        <taxon>Eukaryota</taxon>
        <taxon>Fungi</taxon>
        <taxon>Dikarya</taxon>
        <taxon>Ascomycota</taxon>
        <taxon>Pezizomycotina</taxon>
        <taxon>Leotiomycetes</taxon>
        <taxon>Helotiales</taxon>
        <taxon>Ploettnerulaceae</taxon>
        <taxon>Rhynchosporium</taxon>
    </lineage>
</organism>
<evidence type="ECO:0000313" key="2">
    <source>
        <dbReference type="Proteomes" id="UP000178129"/>
    </source>
</evidence>
<reference evidence="2" key="1">
    <citation type="submission" date="2016-03" db="EMBL/GenBank/DDBJ databases">
        <authorList>
            <person name="Ploux O."/>
        </authorList>
    </citation>
    <scope>NUCLEOTIDE SEQUENCE [LARGE SCALE GENOMIC DNA]</scope>
    <source>
        <strain evidence="2">UK7</strain>
    </source>
</reference>
<name>A0A1E1L8W2_9HELO</name>
<dbReference type="InParanoid" id="A0A1E1L8W2"/>
<proteinExistence type="predicted"/>
<dbReference type="AlphaFoldDB" id="A0A1E1L8W2"/>
<evidence type="ECO:0000313" key="1">
    <source>
        <dbReference type="EMBL" id="CZT06956.1"/>
    </source>
</evidence>
<dbReference type="Proteomes" id="UP000178129">
    <property type="component" value="Unassembled WGS sequence"/>
</dbReference>
<comment type="caution">
    <text evidence="1">The sequence shown here is derived from an EMBL/GenBank/DDBJ whole genome shotgun (WGS) entry which is preliminary data.</text>
</comment>
<keyword evidence="2" id="KW-1185">Reference proteome</keyword>